<dbReference type="InterPro" id="IPR013324">
    <property type="entry name" value="RNA_pol_sigma_r3/r4-like"/>
</dbReference>
<keyword evidence="8" id="KW-1185">Reference proteome</keyword>
<proteinExistence type="inferred from homology"/>
<evidence type="ECO:0000259" key="5">
    <source>
        <dbReference type="Pfam" id="PF04542"/>
    </source>
</evidence>
<dbReference type="InterPro" id="IPR007627">
    <property type="entry name" value="RNA_pol_sigma70_r2"/>
</dbReference>
<dbReference type="SUPFAM" id="SSF88659">
    <property type="entry name" value="Sigma3 and sigma4 domains of RNA polymerase sigma factors"/>
    <property type="match status" value="1"/>
</dbReference>
<dbReference type="AlphaFoldDB" id="A0A0M0GFM3"/>
<dbReference type="Pfam" id="PF04542">
    <property type="entry name" value="Sigma70_r2"/>
    <property type="match status" value="1"/>
</dbReference>
<dbReference type="OrthoDB" id="9784984at2"/>
<dbReference type="InterPro" id="IPR014284">
    <property type="entry name" value="RNA_pol_sigma-70_dom"/>
</dbReference>
<dbReference type="SUPFAM" id="SSF88946">
    <property type="entry name" value="Sigma2 domain of RNA polymerase sigma factors"/>
    <property type="match status" value="1"/>
</dbReference>
<dbReference type="InterPro" id="IPR013249">
    <property type="entry name" value="RNA_pol_sigma70_r4_t2"/>
</dbReference>
<dbReference type="RefSeq" id="WP_053435940.1">
    <property type="nucleotide sequence ID" value="NZ_LGUF01000007.1"/>
</dbReference>
<dbReference type="STRING" id="1459.AF332_18295"/>
<keyword evidence="4" id="KW-0804">Transcription</keyword>
<sequence>MIEQEQAKILNSELNVVYKYLRKHGISHVDAQDIVQETAFKFLSYSDSIKSQNIRGWLIRVALNYHHDQYRKKKRIKLGFNDEHLKLLSKDLPEDLLLGNEKKEEIQATLARINPQYKELILLKYYWDLKYKDISILLDMKIDTVKTNLHRARNQFIKFYKEVKE</sequence>
<evidence type="ECO:0000256" key="4">
    <source>
        <dbReference type="ARBA" id="ARBA00023163"/>
    </source>
</evidence>
<evidence type="ECO:0000256" key="1">
    <source>
        <dbReference type="ARBA" id="ARBA00010641"/>
    </source>
</evidence>
<dbReference type="GO" id="GO:0003677">
    <property type="term" value="F:DNA binding"/>
    <property type="evidence" value="ECO:0007669"/>
    <property type="project" value="InterPro"/>
</dbReference>
<dbReference type="PANTHER" id="PTHR43133">
    <property type="entry name" value="RNA POLYMERASE ECF-TYPE SIGMA FACTO"/>
    <property type="match status" value="1"/>
</dbReference>
<dbReference type="GO" id="GO:0016987">
    <property type="term" value="F:sigma factor activity"/>
    <property type="evidence" value="ECO:0007669"/>
    <property type="project" value="UniProtKB-KW"/>
</dbReference>
<protein>
    <submittedName>
        <fullName evidence="7">RNA polymerase subunit sigma-70</fullName>
    </submittedName>
</protein>
<evidence type="ECO:0000313" key="7">
    <source>
        <dbReference type="EMBL" id="KON88563.1"/>
    </source>
</evidence>
<dbReference type="PANTHER" id="PTHR43133:SF60">
    <property type="entry name" value="RNA POLYMERASE SIGMA FACTOR SIGV"/>
    <property type="match status" value="1"/>
</dbReference>
<feature type="domain" description="RNA polymerase sigma-70 region 2" evidence="5">
    <location>
        <begin position="12"/>
        <end position="75"/>
    </location>
</feature>
<comment type="similarity">
    <text evidence="1">Belongs to the sigma-70 factor family. ECF subfamily.</text>
</comment>
<dbReference type="Proteomes" id="UP000037109">
    <property type="component" value="Unassembled WGS sequence"/>
</dbReference>
<reference evidence="8" key="1">
    <citation type="submission" date="2015-07" db="EMBL/GenBank/DDBJ databases">
        <title>Fjat-10036 dsm4.</title>
        <authorList>
            <person name="Liu B."/>
            <person name="Wang J."/>
            <person name="Zhu Y."/>
            <person name="Liu G."/>
            <person name="Chen Q."/>
            <person name="Chen Z."/>
            <person name="Lan J."/>
            <person name="Che J."/>
            <person name="Ge C."/>
            <person name="Shi H."/>
            <person name="Pan Z."/>
            <person name="Liu X."/>
        </authorList>
    </citation>
    <scope>NUCLEOTIDE SEQUENCE [LARGE SCALE GENOMIC DNA]</scope>
    <source>
        <strain evidence="8">DSM 4</strain>
    </source>
</reference>
<dbReference type="Gene3D" id="1.10.10.10">
    <property type="entry name" value="Winged helix-like DNA-binding domain superfamily/Winged helix DNA-binding domain"/>
    <property type="match status" value="1"/>
</dbReference>
<dbReference type="Pfam" id="PF08281">
    <property type="entry name" value="Sigma70_r4_2"/>
    <property type="match status" value="1"/>
</dbReference>
<keyword evidence="2" id="KW-0805">Transcription regulation</keyword>
<dbReference type="InterPro" id="IPR013325">
    <property type="entry name" value="RNA_pol_sigma_r2"/>
</dbReference>
<gene>
    <name evidence="7" type="ORF">AF332_18295</name>
</gene>
<evidence type="ECO:0000256" key="2">
    <source>
        <dbReference type="ARBA" id="ARBA00023015"/>
    </source>
</evidence>
<accession>A0A0M0GFM3</accession>
<dbReference type="NCBIfam" id="TIGR02937">
    <property type="entry name" value="sigma70-ECF"/>
    <property type="match status" value="1"/>
</dbReference>
<evidence type="ECO:0000256" key="3">
    <source>
        <dbReference type="ARBA" id="ARBA00023082"/>
    </source>
</evidence>
<dbReference type="GO" id="GO:0006352">
    <property type="term" value="P:DNA-templated transcription initiation"/>
    <property type="evidence" value="ECO:0007669"/>
    <property type="project" value="InterPro"/>
</dbReference>
<dbReference type="Gene3D" id="1.10.1740.10">
    <property type="match status" value="1"/>
</dbReference>
<organism evidence="7 8">
    <name type="scientific">Sporosarcina globispora</name>
    <name type="common">Bacillus globisporus</name>
    <dbReference type="NCBI Taxonomy" id="1459"/>
    <lineage>
        <taxon>Bacteria</taxon>
        <taxon>Bacillati</taxon>
        <taxon>Bacillota</taxon>
        <taxon>Bacilli</taxon>
        <taxon>Bacillales</taxon>
        <taxon>Caryophanaceae</taxon>
        <taxon>Sporosarcina</taxon>
    </lineage>
</organism>
<dbReference type="InterPro" id="IPR039425">
    <property type="entry name" value="RNA_pol_sigma-70-like"/>
</dbReference>
<evidence type="ECO:0000259" key="6">
    <source>
        <dbReference type="Pfam" id="PF08281"/>
    </source>
</evidence>
<dbReference type="InterPro" id="IPR036388">
    <property type="entry name" value="WH-like_DNA-bd_sf"/>
</dbReference>
<name>A0A0M0GFM3_SPOGL</name>
<dbReference type="PATRIC" id="fig|1459.3.peg.4024"/>
<feature type="domain" description="RNA polymerase sigma factor 70 region 4 type 2" evidence="6">
    <location>
        <begin position="104"/>
        <end position="154"/>
    </location>
</feature>
<dbReference type="EMBL" id="LGUF01000007">
    <property type="protein sequence ID" value="KON88563.1"/>
    <property type="molecule type" value="Genomic_DNA"/>
</dbReference>
<evidence type="ECO:0000313" key="8">
    <source>
        <dbReference type="Proteomes" id="UP000037109"/>
    </source>
</evidence>
<comment type="caution">
    <text evidence="7">The sequence shown here is derived from an EMBL/GenBank/DDBJ whole genome shotgun (WGS) entry which is preliminary data.</text>
</comment>
<keyword evidence="3" id="KW-0731">Sigma factor</keyword>